<reference evidence="1 2" key="2">
    <citation type="journal article" date="2022" name="Mol. Ecol. Resour.">
        <title>The genomes of chicory, endive, great burdock and yacon provide insights into Asteraceae paleo-polyploidization history and plant inulin production.</title>
        <authorList>
            <person name="Fan W."/>
            <person name="Wang S."/>
            <person name="Wang H."/>
            <person name="Wang A."/>
            <person name="Jiang F."/>
            <person name="Liu H."/>
            <person name="Zhao H."/>
            <person name="Xu D."/>
            <person name="Zhang Y."/>
        </authorList>
    </citation>
    <scope>NUCLEOTIDE SEQUENCE [LARGE SCALE GENOMIC DNA]</scope>
    <source>
        <strain evidence="2">cv. Punajuju</strain>
        <tissue evidence="1">Leaves</tissue>
    </source>
</reference>
<dbReference type="Proteomes" id="UP001055811">
    <property type="component" value="Linkage Group LG05"/>
</dbReference>
<evidence type="ECO:0000313" key="1">
    <source>
        <dbReference type="EMBL" id="KAI3740812.1"/>
    </source>
</evidence>
<name>A0ACB9D2I1_CICIN</name>
<comment type="caution">
    <text evidence="1">The sequence shown here is derived from an EMBL/GenBank/DDBJ whole genome shotgun (WGS) entry which is preliminary data.</text>
</comment>
<proteinExistence type="predicted"/>
<accession>A0ACB9D2I1</accession>
<keyword evidence="2" id="KW-1185">Reference proteome</keyword>
<sequence>MVYGEDSKLVAFGEKWAAAVSSQLFESGPTIQMHRTSNWVSSDFAFQLSRIWYYGFQNRTVARVANEDNLFSDDSDVFRIGNDGSLIVTDGNGRVYWSSNSPSVASNLTAMLFDNGNLSACVRKTRLNCNSNGSTSDGFFRRTGIKLSDFADGLAVGSSGDCENACLMNCSCNAYAYVSGIGCLIWGDNLVDVEQFEQSGETLFIRHADANLGWFYFSFYPFVNSGFITGESLFR</sequence>
<organism evidence="1 2">
    <name type="scientific">Cichorium intybus</name>
    <name type="common">Chicory</name>
    <dbReference type="NCBI Taxonomy" id="13427"/>
    <lineage>
        <taxon>Eukaryota</taxon>
        <taxon>Viridiplantae</taxon>
        <taxon>Streptophyta</taxon>
        <taxon>Embryophyta</taxon>
        <taxon>Tracheophyta</taxon>
        <taxon>Spermatophyta</taxon>
        <taxon>Magnoliopsida</taxon>
        <taxon>eudicotyledons</taxon>
        <taxon>Gunneridae</taxon>
        <taxon>Pentapetalae</taxon>
        <taxon>asterids</taxon>
        <taxon>campanulids</taxon>
        <taxon>Asterales</taxon>
        <taxon>Asteraceae</taxon>
        <taxon>Cichorioideae</taxon>
        <taxon>Cichorieae</taxon>
        <taxon>Cichoriinae</taxon>
        <taxon>Cichorium</taxon>
    </lineage>
</organism>
<protein>
    <submittedName>
        <fullName evidence="1">Uncharacterized protein</fullName>
    </submittedName>
</protein>
<dbReference type="EMBL" id="CM042013">
    <property type="protein sequence ID" value="KAI3740812.1"/>
    <property type="molecule type" value="Genomic_DNA"/>
</dbReference>
<reference evidence="2" key="1">
    <citation type="journal article" date="2022" name="Mol. Ecol. Resour.">
        <title>The genomes of chicory, endive, great burdock and yacon provide insights into Asteraceae palaeo-polyploidization history and plant inulin production.</title>
        <authorList>
            <person name="Fan W."/>
            <person name="Wang S."/>
            <person name="Wang H."/>
            <person name="Wang A."/>
            <person name="Jiang F."/>
            <person name="Liu H."/>
            <person name="Zhao H."/>
            <person name="Xu D."/>
            <person name="Zhang Y."/>
        </authorList>
    </citation>
    <scope>NUCLEOTIDE SEQUENCE [LARGE SCALE GENOMIC DNA]</scope>
    <source>
        <strain evidence="2">cv. Punajuju</strain>
    </source>
</reference>
<evidence type="ECO:0000313" key="2">
    <source>
        <dbReference type="Proteomes" id="UP001055811"/>
    </source>
</evidence>
<gene>
    <name evidence="1" type="ORF">L2E82_31286</name>
</gene>